<evidence type="ECO:0000313" key="7">
    <source>
        <dbReference type="Proteomes" id="UP001601948"/>
    </source>
</evidence>
<sequence>MATKTGGRRERLRKATLQEIHEAARTLLVEQGAAAVTINAVARAVGMSGPSLYHYYAGHEALVGAVTADFFDELATSMEQARDADAEAPVGERILTVCRAMRTWAIAHPAEFGWIFAAPITPLNRQPDSERHQAGQRFERVLLDLTIELWQTRPFPIPALTDLPASLHEQLIAYSASIGDQLPPAAAHVFLSCWIRLYGLLCMEVLHQLDFAYSDLEPVYEECLRDLTGILGLAPPPTRPTA</sequence>
<dbReference type="PRINTS" id="PR00455">
    <property type="entry name" value="HTHTETR"/>
</dbReference>
<dbReference type="InterPro" id="IPR036271">
    <property type="entry name" value="Tet_transcr_reg_TetR-rel_C_sf"/>
</dbReference>
<evidence type="ECO:0000256" key="4">
    <source>
        <dbReference type="PROSITE-ProRule" id="PRU00335"/>
    </source>
</evidence>
<keyword evidence="3" id="KW-0804">Transcription</keyword>
<dbReference type="Gene3D" id="1.10.357.10">
    <property type="entry name" value="Tetracycline Repressor, domain 2"/>
    <property type="match status" value="1"/>
</dbReference>
<dbReference type="InterPro" id="IPR050109">
    <property type="entry name" value="HTH-type_TetR-like_transc_reg"/>
</dbReference>
<gene>
    <name evidence="6" type="ORF">ACFYV7_34835</name>
</gene>
<comment type="caution">
    <text evidence="6">The sequence shown here is derived from an EMBL/GenBank/DDBJ whole genome shotgun (WGS) entry which is preliminary data.</text>
</comment>
<name>A0ABW6R5F5_9NOCA</name>
<dbReference type="Pfam" id="PF13305">
    <property type="entry name" value="TetR_C_33"/>
    <property type="match status" value="1"/>
</dbReference>
<dbReference type="InterPro" id="IPR009057">
    <property type="entry name" value="Homeodomain-like_sf"/>
</dbReference>
<reference evidence="6 7" key="1">
    <citation type="submission" date="2024-10" db="EMBL/GenBank/DDBJ databases">
        <title>The Natural Products Discovery Center: Release of the First 8490 Sequenced Strains for Exploring Actinobacteria Biosynthetic Diversity.</title>
        <authorList>
            <person name="Kalkreuter E."/>
            <person name="Kautsar S.A."/>
            <person name="Yang D."/>
            <person name="Bader C.D."/>
            <person name="Teijaro C.N."/>
            <person name="Fluegel L."/>
            <person name="Davis C.M."/>
            <person name="Simpson J.R."/>
            <person name="Lauterbach L."/>
            <person name="Steele A.D."/>
            <person name="Gui C."/>
            <person name="Meng S."/>
            <person name="Li G."/>
            <person name="Viehrig K."/>
            <person name="Ye F."/>
            <person name="Su P."/>
            <person name="Kiefer A.F."/>
            <person name="Nichols A."/>
            <person name="Cepeda A.J."/>
            <person name="Yan W."/>
            <person name="Fan B."/>
            <person name="Jiang Y."/>
            <person name="Adhikari A."/>
            <person name="Zheng C.-J."/>
            <person name="Schuster L."/>
            <person name="Cowan T.M."/>
            <person name="Smanski M.J."/>
            <person name="Chevrette M.G."/>
            <person name="De Carvalho L.P.S."/>
            <person name="Shen B."/>
        </authorList>
    </citation>
    <scope>NUCLEOTIDE SEQUENCE [LARGE SCALE GENOMIC DNA]</scope>
    <source>
        <strain evidence="6 7">NPDC003040</strain>
    </source>
</reference>
<organism evidence="6 7">
    <name type="scientific">Nocardia suismassiliense</name>
    <dbReference type="NCBI Taxonomy" id="2077092"/>
    <lineage>
        <taxon>Bacteria</taxon>
        <taxon>Bacillati</taxon>
        <taxon>Actinomycetota</taxon>
        <taxon>Actinomycetes</taxon>
        <taxon>Mycobacteriales</taxon>
        <taxon>Nocardiaceae</taxon>
        <taxon>Nocardia</taxon>
    </lineage>
</organism>
<dbReference type="InterPro" id="IPR001647">
    <property type="entry name" value="HTH_TetR"/>
</dbReference>
<evidence type="ECO:0000256" key="1">
    <source>
        <dbReference type="ARBA" id="ARBA00023015"/>
    </source>
</evidence>
<keyword evidence="2 4" id="KW-0238">DNA-binding</keyword>
<dbReference type="PROSITE" id="PS50977">
    <property type="entry name" value="HTH_TETR_2"/>
    <property type="match status" value="1"/>
</dbReference>
<keyword evidence="1" id="KW-0805">Transcription regulation</keyword>
<dbReference type="PANTHER" id="PTHR30055">
    <property type="entry name" value="HTH-TYPE TRANSCRIPTIONAL REGULATOR RUTR"/>
    <property type="match status" value="1"/>
</dbReference>
<dbReference type="SUPFAM" id="SSF48498">
    <property type="entry name" value="Tetracyclin repressor-like, C-terminal domain"/>
    <property type="match status" value="1"/>
</dbReference>
<dbReference type="Proteomes" id="UP001601948">
    <property type="component" value="Unassembled WGS sequence"/>
</dbReference>
<evidence type="ECO:0000259" key="5">
    <source>
        <dbReference type="PROSITE" id="PS50977"/>
    </source>
</evidence>
<feature type="domain" description="HTH tetR-type" evidence="5">
    <location>
        <begin position="14"/>
        <end position="74"/>
    </location>
</feature>
<dbReference type="SUPFAM" id="SSF46689">
    <property type="entry name" value="Homeodomain-like"/>
    <property type="match status" value="1"/>
</dbReference>
<dbReference type="PANTHER" id="PTHR30055:SF243">
    <property type="entry name" value="HTH-TYPE TRANSCRIPTIONAL REGULATOR RV1816"/>
    <property type="match status" value="1"/>
</dbReference>
<dbReference type="EMBL" id="JBIAPI010000012">
    <property type="protein sequence ID" value="MFF3228018.1"/>
    <property type="molecule type" value="Genomic_DNA"/>
</dbReference>
<proteinExistence type="predicted"/>
<dbReference type="InterPro" id="IPR025996">
    <property type="entry name" value="MT1864/Rv1816-like_C"/>
</dbReference>
<accession>A0ABW6R5F5</accession>
<evidence type="ECO:0000256" key="3">
    <source>
        <dbReference type="ARBA" id="ARBA00023163"/>
    </source>
</evidence>
<keyword evidence="7" id="KW-1185">Reference proteome</keyword>
<evidence type="ECO:0000256" key="2">
    <source>
        <dbReference type="ARBA" id="ARBA00023125"/>
    </source>
</evidence>
<evidence type="ECO:0000313" key="6">
    <source>
        <dbReference type="EMBL" id="MFF3228018.1"/>
    </source>
</evidence>
<dbReference type="RefSeq" id="WP_387724474.1">
    <property type="nucleotide sequence ID" value="NZ_JBIAPI010000012.1"/>
</dbReference>
<feature type="DNA-binding region" description="H-T-H motif" evidence="4">
    <location>
        <begin position="37"/>
        <end position="56"/>
    </location>
</feature>
<dbReference type="Pfam" id="PF00440">
    <property type="entry name" value="TetR_N"/>
    <property type="match status" value="1"/>
</dbReference>
<protein>
    <submittedName>
        <fullName evidence="6">TetR/AcrR family transcriptional regulator</fullName>
    </submittedName>
</protein>